<dbReference type="InterPro" id="IPR027417">
    <property type="entry name" value="P-loop_NTPase"/>
</dbReference>
<dbReference type="PROSITE" id="PS00675">
    <property type="entry name" value="SIGMA54_INTERACT_1"/>
    <property type="match status" value="1"/>
</dbReference>
<feature type="domain" description="PAS" evidence="7">
    <location>
        <begin position="152"/>
        <end position="205"/>
    </location>
</feature>
<dbReference type="GO" id="GO:0006355">
    <property type="term" value="P:regulation of DNA-templated transcription"/>
    <property type="evidence" value="ECO:0007669"/>
    <property type="project" value="InterPro"/>
</dbReference>
<proteinExistence type="predicted"/>
<reference evidence="8 9" key="1">
    <citation type="submission" date="2016-11" db="EMBL/GenBank/DDBJ databases">
        <authorList>
            <person name="Manzoor S."/>
        </authorList>
    </citation>
    <scope>NUCLEOTIDE SEQUENCE [LARGE SCALE GENOMIC DNA]</scope>
    <source>
        <strain evidence="8">Clostridium ultunense strain Esp</strain>
    </source>
</reference>
<evidence type="ECO:0000256" key="4">
    <source>
        <dbReference type="ARBA" id="ARBA00023125"/>
    </source>
</evidence>
<dbReference type="AlphaFoldDB" id="M1Z4H1"/>
<name>M1Z4H1_9FIRM</name>
<dbReference type="RefSeq" id="WP_005582566.1">
    <property type="nucleotide sequence ID" value="NZ_LT669839.1"/>
</dbReference>
<dbReference type="HOGENOM" id="CLU_000445_8_1_9"/>
<dbReference type="Gene3D" id="3.30.450.40">
    <property type="match status" value="1"/>
</dbReference>
<dbReference type="InterPro" id="IPR009057">
    <property type="entry name" value="Homeodomain-like_sf"/>
</dbReference>
<dbReference type="SUPFAM" id="SSF52540">
    <property type="entry name" value="P-loop containing nucleoside triphosphate hydrolases"/>
    <property type="match status" value="1"/>
</dbReference>
<keyword evidence="1" id="KW-0547">Nucleotide-binding</keyword>
<evidence type="ECO:0000259" key="7">
    <source>
        <dbReference type="PROSITE" id="PS50112"/>
    </source>
</evidence>
<keyword evidence="4" id="KW-0238">DNA-binding</keyword>
<dbReference type="InterPro" id="IPR002078">
    <property type="entry name" value="Sigma_54_int"/>
</dbReference>
<dbReference type="InterPro" id="IPR000014">
    <property type="entry name" value="PAS"/>
</dbReference>
<dbReference type="GO" id="GO:0005524">
    <property type="term" value="F:ATP binding"/>
    <property type="evidence" value="ECO:0007669"/>
    <property type="project" value="UniProtKB-KW"/>
</dbReference>
<dbReference type="Gene3D" id="3.30.450.20">
    <property type="entry name" value="PAS domain"/>
    <property type="match status" value="1"/>
</dbReference>
<dbReference type="CDD" id="cd00009">
    <property type="entry name" value="AAA"/>
    <property type="match status" value="1"/>
</dbReference>
<protein>
    <submittedName>
        <fullName evidence="8">Putative sigma-54 dependent transcriptional regulator</fullName>
    </submittedName>
</protein>
<keyword evidence="9" id="KW-1185">Reference proteome</keyword>
<dbReference type="InterPro" id="IPR025662">
    <property type="entry name" value="Sigma_54_int_dom_ATP-bd_1"/>
</dbReference>
<dbReference type="PROSITE" id="PS50112">
    <property type="entry name" value="PAS"/>
    <property type="match status" value="1"/>
</dbReference>
<evidence type="ECO:0000259" key="6">
    <source>
        <dbReference type="PROSITE" id="PS50045"/>
    </source>
</evidence>
<sequence length="587" mass="66226">MELFDIQKSVREVAEAISAVLNVDVTIVDKNLNRVAATGMYRGLIGKPLPKNCSFELVAEKREAEFIDNPNISEKCFGCSLKGNCAELATIGYPIISQGELLGVIGLIAFNIEQKRKIQEDYNSLIVFLSKLGDLLAGNLKYANMITALTIQGEETKMIIDGLGNGIICTDIEGSIKFINSKTEDYLQIRAYDLINKSISEILPELKFDLKAQIPIETKITVRGKRKSFIIKAFPVMVKNEKVSNIIEIHETSDMIKSAYRLIEGGSSITFDHIIGNSPKMVEVKNLANKVASSQSTVLLRGESGTGKELFARAIHNASNRRSFPFVAINCASIPDNLLESELFGYDGGAFTGASKEGQMGKFELANGGTLFLDEIGDLPLHLQPKILRVLQEGAFMRVGGRELISVDFRLIAATNRNLEQMIKEEEFRGDLYYRLNVIPIYIPSLRERIEDIDKLSQYLLIKYCNRLGKDLKVFSKEVEEAFRRYNWPGNVRELENVVEYLVNVVKDEEIVFENLPHIIKNYCDNSHIKIEKNNRLNDILDNYEKGILESYLKEYGRTTEDKEKISSILGINLSTLYRKLNKYNLQ</sequence>
<dbReference type="InterPro" id="IPR058031">
    <property type="entry name" value="AAA_lid_NorR"/>
</dbReference>
<evidence type="ECO:0000256" key="2">
    <source>
        <dbReference type="ARBA" id="ARBA00022840"/>
    </source>
</evidence>
<dbReference type="PROSITE" id="PS50045">
    <property type="entry name" value="SIGMA54_INTERACT_4"/>
    <property type="match status" value="1"/>
</dbReference>
<gene>
    <name evidence="8" type="ORF">CUESP1_3099</name>
</gene>
<dbReference type="InterPro" id="IPR025943">
    <property type="entry name" value="Sigma_54_int_dom_ATP-bd_2"/>
</dbReference>
<dbReference type="EMBL" id="LT669839">
    <property type="protein sequence ID" value="SHD78427.1"/>
    <property type="molecule type" value="Genomic_DNA"/>
</dbReference>
<dbReference type="Proteomes" id="UP000245423">
    <property type="component" value="Chromosome 1"/>
</dbReference>
<dbReference type="Pfam" id="PF25601">
    <property type="entry name" value="AAA_lid_14"/>
    <property type="match status" value="1"/>
</dbReference>
<feature type="domain" description="Sigma-54 factor interaction" evidence="6">
    <location>
        <begin position="274"/>
        <end position="504"/>
    </location>
</feature>
<dbReference type="Gene3D" id="3.40.50.300">
    <property type="entry name" value="P-loop containing nucleotide triphosphate hydrolases"/>
    <property type="match status" value="1"/>
</dbReference>
<keyword evidence="5" id="KW-0804">Transcription</keyword>
<dbReference type="Gene3D" id="1.10.8.60">
    <property type="match status" value="1"/>
</dbReference>
<evidence type="ECO:0000313" key="8">
    <source>
        <dbReference type="EMBL" id="SHD78427.1"/>
    </source>
</evidence>
<keyword evidence="3" id="KW-0805">Transcription regulation</keyword>
<organism evidence="8 9">
    <name type="scientific">[Clostridium] ultunense Esp</name>
    <dbReference type="NCBI Taxonomy" id="1288971"/>
    <lineage>
        <taxon>Bacteria</taxon>
        <taxon>Bacillati</taxon>
        <taxon>Bacillota</taxon>
        <taxon>Tissierellia</taxon>
        <taxon>Tissierellales</taxon>
        <taxon>Tepidimicrobiaceae</taxon>
        <taxon>Schnuerera</taxon>
    </lineage>
</organism>
<dbReference type="SUPFAM" id="SSF46689">
    <property type="entry name" value="Homeodomain-like"/>
    <property type="match status" value="1"/>
</dbReference>
<dbReference type="FunFam" id="3.40.50.300:FF:000006">
    <property type="entry name" value="DNA-binding transcriptional regulator NtrC"/>
    <property type="match status" value="1"/>
</dbReference>
<accession>M1Z4H1</accession>
<dbReference type="PROSITE" id="PS00688">
    <property type="entry name" value="SIGMA54_INTERACT_3"/>
    <property type="match status" value="1"/>
</dbReference>
<dbReference type="SUPFAM" id="SSF55785">
    <property type="entry name" value="PYP-like sensor domain (PAS domain)"/>
    <property type="match status" value="1"/>
</dbReference>
<evidence type="ECO:0000313" key="9">
    <source>
        <dbReference type="Proteomes" id="UP000245423"/>
    </source>
</evidence>
<dbReference type="OrthoDB" id="5411866at2"/>
<dbReference type="InterPro" id="IPR035965">
    <property type="entry name" value="PAS-like_dom_sf"/>
</dbReference>
<keyword evidence="2" id="KW-0067">ATP-binding</keyword>
<evidence type="ECO:0000256" key="1">
    <source>
        <dbReference type="ARBA" id="ARBA00022741"/>
    </source>
</evidence>
<dbReference type="PANTHER" id="PTHR32071:SF57">
    <property type="entry name" value="C4-DICARBOXYLATE TRANSPORT TRANSCRIPTIONAL REGULATORY PROTEIN DCTD"/>
    <property type="match status" value="1"/>
</dbReference>
<dbReference type="SMART" id="SM00382">
    <property type="entry name" value="AAA"/>
    <property type="match status" value="1"/>
</dbReference>
<dbReference type="PANTHER" id="PTHR32071">
    <property type="entry name" value="TRANSCRIPTIONAL REGULATORY PROTEIN"/>
    <property type="match status" value="1"/>
</dbReference>
<dbReference type="InterPro" id="IPR029016">
    <property type="entry name" value="GAF-like_dom_sf"/>
</dbReference>
<dbReference type="Pfam" id="PF00158">
    <property type="entry name" value="Sigma54_activat"/>
    <property type="match status" value="1"/>
</dbReference>
<dbReference type="InterPro" id="IPR025944">
    <property type="entry name" value="Sigma_54_int_dom_CS"/>
</dbReference>
<evidence type="ECO:0000256" key="3">
    <source>
        <dbReference type="ARBA" id="ARBA00023015"/>
    </source>
</evidence>
<dbReference type="GO" id="GO:0003677">
    <property type="term" value="F:DNA binding"/>
    <property type="evidence" value="ECO:0007669"/>
    <property type="project" value="UniProtKB-KW"/>
</dbReference>
<dbReference type="Gene3D" id="1.10.10.60">
    <property type="entry name" value="Homeodomain-like"/>
    <property type="match status" value="1"/>
</dbReference>
<evidence type="ECO:0000256" key="5">
    <source>
        <dbReference type="ARBA" id="ARBA00023163"/>
    </source>
</evidence>
<dbReference type="InterPro" id="IPR003593">
    <property type="entry name" value="AAA+_ATPase"/>
</dbReference>
<dbReference type="PROSITE" id="PS00676">
    <property type="entry name" value="SIGMA54_INTERACT_2"/>
    <property type="match status" value="1"/>
</dbReference>